<dbReference type="Pfam" id="PF08281">
    <property type="entry name" value="Sigma70_r4_2"/>
    <property type="match status" value="1"/>
</dbReference>
<feature type="domain" description="RNA polymerase sigma factor 70 region 4 type 2" evidence="8">
    <location>
        <begin position="162"/>
        <end position="214"/>
    </location>
</feature>
<dbReference type="PANTHER" id="PTHR43133:SF50">
    <property type="entry name" value="ECF RNA POLYMERASE SIGMA FACTOR SIGM"/>
    <property type="match status" value="1"/>
</dbReference>
<evidence type="ECO:0000313" key="10">
    <source>
        <dbReference type="Proteomes" id="UP000037387"/>
    </source>
</evidence>
<keyword evidence="2" id="KW-0805">Transcription regulation</keyword>
<dbReference type="PATRIC" id="fig|1350482.3.peg.138"/>
<dbReference type="PANTHER" id="PTHR43133">
    <property type="entry name" value="RNA POLYMERASE ECF-TYPE SIGMA FACTO"/>
    <property type="match status" value="1"/>
</dbReference>
<feature type="compositionally biased region" description="Basic and acidic residues" evidence="6">
    <location>
        <begin position="25"/>
        <end position="37"/>
    </location>
</feature>
<dbReference type="GO" id="GO:0003677">
    <property type="term" value="F:DNA binding"/>
    <property type="evidence" value="ECO:0007669"/>
    <property type="project" value="UniProtKB-KW"/>
</dbReference>
<dbReference type="GO" id="GO:0006352">
    <property type="term" value="P:DNA-templated transcription initiation"/>
    <property type="evidence" value="ECO:0007669"/>
    <property type="project" value="InterPro"/>
</dbReference>
<protein>
    <submittedName>
        <fullName evidence="9">Uncharacterized protein</fullName>
    </submittedName>
</protein>
<dbReference type="InterPro" id="IPR014325">
    <property type="entry name" value="RNA_pol_sigma-E_actinobac"/>
</dbReference>
<dbReference type="InterPro" id="IPR013324">
    <property type="entry name" value="RNA_pol_sigma_r3/r4-like"/>
</dbReference>
<dbReference type="NCBIfam" id="TIGR02937">
    <property type="entry name" value="sigma70-ECF"/>
    <property type="match status" value="1"/>
</dbReference>
<dbReference type="Gene3D" id="1.10.1740.10">
    <property type="match status" value="1"/>
</dbReference>
<evidence type="ECO:0000259" key="8">
    <source>
        <dbReference type="Pfam" id="PF08281"/>
    </source>
</evidence>
<dbReference type="InterPro" id="IPR036388">
    <property type="entry name" value="WH-like_DNA-bd_sf"/>
</dbReference>
<dbReference type="Pfam" id="PF04542">
    <property type="entry name" value="Sigma70_r2"/>
    <property type="match status" value="1"/>
</dbReference>
<keyword evidence="5" id="KW-0804">Transcription</keyword>
<dbReference type="GO" id="GO:0016987">
    <property type="term" value="F:sigma factor activity"/>
    <property type="evidence" value="ECO:0007669"/>
    <property type="project" value="UniProtKB-KW"/>
</dbReference>
<evidence type="ECO:0000256" key="2">
    <source>
        <dbReference type="ARBA" id="ARBA00023015"/>
    </source>
</evidence>
<dbReference type="InterPro" id="IPR007627">
    <property type="entry name" value="RNA_pol_sigma70_r2"/>
</dbReference>
<gene>
    <name evidence="9" type="ORF">M768_00765</name>
</gene>
<evidence type="ECO:0000313" key="9">
    <source>
        <dbReference type="EMBL" id="KON74489.1"/>
    </source>
</evidence>
<keyword evidence="10" id="KW-1185">Reference proteome</keyword>
<dbReference type="InterPro" id="IPR013249">
    <property type="entry name" value="RNA_pol_sigma70_r4_t2"/>
</dbReference>
<comment type="caution">
    <text evidence="9">The sequence shown here is derived from an EMBL/GenBank/DDBJ whole genome shotgun (WGS) entry which is preliminary data.</text>
</comment>
<feature type="domain" description="RNA polymerase sigma-70 region 2" evidence="7">
    <location>
        <begin position="66"/>
        <end position="128"/>
    </location>
</feature>
<dbReference type="NCBIfam" id="TIGR02983">
    <property type="entry name" value="SigE-fam_strep"/>
    <property type="match status" value="1"/>
</dbReference>
<comment type="similarity">
    <text evidence="1">Belongs to the sigma-70 factor family. ECF subfamily.</text>
</comment>
<evidence type="ECO:0000256" key="3">
    <source>
        <dbReference type="ARBA" id="ARBA00023082"/>
    </source>
</evidence>
<keyword evidence="4" id="KW-0238">DNA-binding</keyword>
<dbReference type="InterPro" id="IPR014284">
    <property type="entry name" value="RNA_pol_sigma-70_dom"/>
</dbReference>
<name>A0A0M0FA92_CELCE</name>
<organism evidence="9 10">
    <name type="scientific">Cellulosimicrobium cellulans F16</name>
    <dbReference type="NCBI Taxonomy" id="1350482"/>
    <lineage>
        <taxon>Bacteria</taxon>
        <taxon>Bacillati</taxon>
        <taxon>Actinomycetota</taxon>
        <taxon>Actinomycetes</taxon>
        <taxon>Micrococcales</taxon>
        <taxon>Promicromonosporaceae</taxon>
        <taxon>Cellulosimicrobium</taxon>
    </lineage>
</organism>
<evidence type="ECO:0000256" key="4">
    <source>
        <dbReference type="ARBA" id="ARBA00023125"/>
    </source>
</evidence>
<sequence length="259" mass="28356">MTATGSAGPVGRTGRLELLLDVAADPDRDDDRDGRADEPDDSSVVEIDLVARRTRDEEFSAFMRDARDPLHRMAYLLCGDRHRAEELTQHALERTYRAWARARERDPLAYARRVLANLRVDTWRRTRREVLAGPDELAQAEGVRRPGRPAAGEPTGSVDDRDAVVRALLTLPMKQRRVVVLRHLLDLSESEVAAELGVPVGTVKSTASRGLARLRELLGAPDGTAPGATTPTTQTAPTTLTSPTTQTSPTARTSGRTPR</sequence>
<dbReference type="EMBL" id="ATNL01000006">
    <property type="protein sequence ID" value="KON74489.1"/>
    <property type="molecule type" value="Genomic_DNA"/>
</dbReference>
<accession>A0A0M0FA92</accession>
<evidence type="ECO:0000256" key="1">
    <source>
        <dbReference type="ARBA" id="ARBA00010641"/>
    </source>
</evidence>
<feature type="region of interest" description="Disordered" evidence="6">
    <location>
        <begin position="22"/>
        <end position="42"/>
    </location>
</feature>
<evidence type="ECO:0000256" key="5">
    <source>
        <dbReference type="ARBA" id="ARBA00023163"/>
    </source>
</evidence>
<dbReference type="InterPro" id="IPR039425">
    <property type="entry name" value="RNA_pol_sigma-70-like"/>
</dbReference>
<keyword evidence="3" id="KW-0731">Sigma factor</keyword>
<reference evidence="9 10" key="1">
    <citation type="journal article" date="2015" name="Sci. Rep.">
        <title>Functional and structural properties of a novel cellulosome-like multienzyme complex: efficient glycoside hydrolysis of water-insoluble 7-xylosyl-10-deacetylpaclitaxel.</title>
        <authorList>
            <person name="Dou T.Y."/>
            <person name="Luan H.W."/>
            <person name="Ge G.B."/>
            <person name="Dong M.M."/>
            <person name="Zou H.F."/>
            <person name="He Y.Q."/>
            <person name="Cui P."/>
            <person name="Wang J.Y."/>
            <person name="Hao D.C."/>
            <person name="Yang S.L."/>
            <person name="Yang L."/>
        </authorList>
    </citation>
    <scope>NUCLEOTIDE SEQUENCE [LARGE SCALE GENOMIC DNA]</scope>
    <source>
        <strain evidence="9 10">F16</strain>
    </source>
</reference>
<proteinExistence type="inferred from homology"/>
<evidence type="ECO:0000256" key="6">
    <source>
        <dbReference type="SAM" id="MobiDB-lite"/>
    </source>
</evidence>
<dbReference type="Gene3D" id="1.10.10.10">
    <property type="entry name" value="Winged helix-like DNA-binding domain superfamily/Winged helix DNA-binding domain"/>
    <property type="match status" value="1"/>
</dbReference>
<dbReference type="RefSeq" id="WP_260665509.1">
    <property type="nucleotide sequence ID" value="NZ_KQ435288.1"/>
</dbReference>
<dbReference type="SUPFAM" id="SSF88659">
    <property type="entry name" value="Sigma3 and sigma4 domains of RNA polymerase sigma factors"/>
    <property type="match status" value="1"/>
</dbReference>
<dbReference type="AlphaFoldDB" id="A0A0M0FA92"/>
<dbReference type="SUPFAM" id="SSF88946">
    <property type="entry name" value="Sigma2 domain of RNA polymerase sigma factors"/>
    <property type="match status" value="1"/>
</dbReference>
<dbReference type="InterPro" id="IPR013325">
    <property type="entry name" value="RNA_pol_sigma_r2"/>
</dbReference>
<feature type="region of interest" description="Disordered" evidence="6">
    <location>
        <begin position="219"/>
        <end position="259"/>
    </location>
</feature>
<evidence type="ECO:0000259" key="7">
    <source>
        <dbReference type="Pfam" id="PF04542"/>
    </source>
</evidence>
<dbReference type="CDD" id="cd06171">
    <property type="entry name" value="Sigma70_r4"/>
    <property type="match status" value="1"/>
</dbReference>
<dbReference type="Proteomes" id="UP000037387">
    <property type="component" value="Unassembled WGS sequence"/>
</dbReference>